<dbReference type="AlphaFoldDB" id="A0A8J2IDE0"/>
<dbReference type="EMBL" id="CAJRGZ010000032">
    <property type="protein sequence ID" value="CAG5187676.1"/>
    <property type="molecule type" value="Genomic_DNA"/>
</dbReference>
<feature type="transmembrane region" description="Helical" evidence="1">
    <location>
        <begin position="580"/>
        <end position="598"/>
    </location>
</feature>
<proteinExistence type="predicted"/>
<accession>A0A8J2IDE0</accession>
<reference evidence="2" key="1">
    <citation type="submission" date="2021-05" db="EMBL/GenBank/DDBJ databases">
        <authorList>
            <person name="Stam R."/>
        </authorList>
    </citation>
    <scope>NUCLEOTIDE SEQUENCE</scope>
    <source>
        <strain evidence="2">CS162</strain>
    </source>
</reference>
<feature type="transmembrane region" description="Helical" evidence="1">
    <location>
        <begin position="485"/>
        <end position="506"/>
    </location>
</feature>
<sequence length="606" mass="67308">MPSPNDAKKTPWWPLAIKSQHIHTCISLVYKLITTHTRAFLLFILIPLVSAQAPVSDLTQYPSGLASIAVVCYYAIASDKDNLPHRRRTAGFGAENLARDLAYGPRKKRDAKIKGITFTRKKGTSQRTAWQVRVVGDKVRRTEKTVPILNRTRLLEKYVAALGDLSEESRKAMQVRSGFRDKGMWLVAAAAFYQIVNGLEDDEAKELLERCESCKNDEKEMRKIYEKLRLCIAEKTNAVEMPDISKITGKRTPELKKLYVSADTWEGGGRPAWISCDQFIKVFGHCAGFSYGELLAAAHYKLEDTPWSGCLYIEFLEELNNAATEDEISAAMAKTLKECVFYERACDVRVWGHRFGDYMASLVSGCLIACLVSLGSTCGTWVAVTASAVADPKPVSGPSSAAWGYPVQRLAHFEARSRSNSPQPRGCVCLKSTSAWKSFRGGVEQDWCYQVASGLISLAVLIAKYPLRSTLGFGPFAAPQVWVTWLGIVAAGLGTLITIQIPLWAIRDGRKWSTVHGLVLLTAEITTFILRVIWFTRRDTVESQAVRSFWMADAIAWFHNVVGSLFSIHLNESTEYPVTGWLWPTTWLLAVATAGAGVPRKLPPAK</sequence>
<feature type="transmembrane region" description="Helical" evidence="1">
    <location>
        <begin position="548"/>
        <end position="568"/>
    </location>
</feature>
<keyword evidence="1" id="KW-1133">Transmembrane helix</keyword>
<feature type="transmembrane region" description="Helical" evidence="1">
    <location>
        <begin position="28"/>
        <end position="49"/>
    </location>
</feature>
<dbReference type="OrthoDB" id="10297500at2759"/>
<dbReference type="GeneID" id="67012065"/>
<organism evidence="2 3">
    <name type="scientific">Alternaria atra</name>
    <dbReference type="NCBI Taxonomy" id="119953"/>
    <lineage>
        <taxon>Eukaryota</taxon>
        <taxon>Fungi</taxon>
        <taxon>Dikarya</taxon>
        <taxon>Ascomycota</taxon>
        <taxon>Pezizomycotina</taxon>
        <taxon>Dothideomycetes</taxon>
        <taxon>Pleosporomycetidae</taxon>
        <taxon>Pleosporales</taxon>
        <taxon>Pleosporineae</taxon>
        <taxon>Pleosporaceae</taxon>
        <taxon>Alternaria</taxon>
        <taxon>Alternaria sect. Ulocladioides</taxon>
    </lineage>
</organism>
<keyword evidence="3" id="KW-1185">Reference proteome</keyword>
<evidence type="ECO:0000256" key="1">
    <source>
        <dbReference type="SAM" id="Phobius"/>
    </source>
</evidence>
<evidence type="ECO:0000313" key="2">
    <source>
        <dbReference type="EMBL" id="CAG5187676.1"/>
    </source>
</evidence>
<feature type="transmembrane region" description="Helical" evidence="1">
    <location>
        <begin position="518"/>
        <end position="536"/>
    </location>
</feature>
<name>A0A8J2IDE0_9PLEO</name>
<gene>
    <name evidence="2" type="ORF">ALTATR162_LOCUS11758</name>
</gene>
<dbReference type="RefSeq" id="XP_043175335.1">
    <property type="nucleotide sequence ID" value="XM_043319400.1"/>
</dbReference>
<feature type="transmembrane region" description="Helical" evidence="1">
    <location>
        <begin position="61"/>
        <end position="78"/>
    </location>
</feature>
<evidence type="ECO:0000313" key="3">
    <source>
        <dbReference type="Proteomes" id="UP000676310"/>
    </source>
</evidence>
<protein>
    <submittedName>
        <fullName evidence="2">Uncharacterized protein</fullName>
    </submittedName>
</protein>
<comment type="caution">
    <text evidence="2">The sequence shown here is derived from an EMBL/GenBank/DDBJ whole genome shotgun (WGS) entry which is preliminary data.</text>
</comment>
<keyword evidence="1" id="KW-0472">Membrane</keyword>
<dbReference type="Proteomes" id="UP000676310">
    <property type="component" value="Unassembled WGS sequence"/>
</dbReference>
<keyword evidence="1" id="KW-0812">Transmembrane</keyword>
<feature type="transmembrane region" description="Helical" evidence="1">
    <location>
        <begin position="447"/>
        <end position="465"/>
    </location>
</feature>